<dbReference type="AlphaFoldDB" id="A0A0F6HDI7"/>
<sequence length="67" mass="7900">MERVGVPAFKELICKIQIPTFFRIVSSSYAELTLCYYHSVYLPSPENNTEFEHGQNHFSNEIRVRFD</sequence>
<dbReference type="Proteomes" id="UP000006324">
    <property type="component" value="Unassembled WGS sequence"/>
</dbReference>
<reference evidence="1 2" key="1">
    <citation type="submission" date="2012-09" db="EMBL/GenBank/DDBJ databases">
        <authorList>
            <person name="Harkins D.M."/>
            <person name="Durkin A.S."/>
            <person name="Brinkac L.M."/>
            <person name="Selengut J.D."/>
            <person name="Sanka R."/>
            <person name="DePew J."/>
            <person name="Purushe J."/>
            <person name="Chanthongthip A."/>
            <person name="Lattana O."/>
            <person name="Phetsouvanh R."/>
            <person name="Newton P.N."/>
            <person name="Vinetz J.M."/>
            <person name="Sutton G.G."/>
            <person name="Nelson W.C."/>
            <person name="Fouts D.E."/>
        </authorList>
    </citation>
    <scope>NUCLEOTIDE SEQUENCE [LARGE SCALE GENOMIC DNA]</scope>
    <source>
        <strain evidence="1 2">UI 12621</strain>
    </source>
</reference>
<gene>
    <name evidence="1" type="ORF">LEP1GSC104_3038</name>
</gene>
<comment type="caution">
    <text evidence="1">The sequence shown here is derived from an EMBL/GenBank/DDBJ whole genome shotgun (WGS) entry which is preliminary data.</text>
</comment>
<evidence type="ECO:0000313" key="2">
    <source>
        <dbReference type="Proteomes" id="UP000006324"/>
    </source>
</evidence>
<name>A0A0F6HDI7_LEPIR</name>
<dbReference type="EMBL" id="AHNQ02000014">
    <property type="protein sequence ID" value="EKO26387.1"/>
    <property type="molecule type" value="Genomic_DNA"/>
</dbReference>
<accession>A0A0F6HDI7</accession>
<protein>
    <submittedName>
        <fullName evidence="1">Uncharacterized protein</fullName>
    </submittedName>
</protein>
<evidence type="ECO:0000313" key="1">
    <source>
        <dbReference type="EMBL" id="EKO26387.1"/>
    </source>
</evidence>
<proteinExistence type="predicted"/>
<organism evidence="1 2">
    <name type="scientific">Leptospira interrogans str. UI 12621</name>
    <dbReference type="NCBI Taxonomy" id="1049937"/>
    <lineage>
        <taxon>Bacteria</taxon>
        <taxon>Pseudomonadati</taxon>
        <taxon>Spirochaetota</taxon>
        <taxon>Spirochaetia</taxon>
        <taxon>Leptospirales</taxon>
        <taxon>Leptospiraceae</taxon>
        <taxon>Leptospira</taxon>
    </lineage>
</organism>